<evidence type="ECO:0000256" key="1">
    <source>
        <dbReference type="SAM" id="MobiDB-lite"/>
    </source>
</evidence>
<evidence type="ECO:0000313" key="2">
    <source>
        <dbReference type="Proteomes" id="UP000095280"/>
    </source>
</evidence>
<proteinExistence type="predicted"/>
<protein>
    <submittedName>
        <fullName evidence="3">Movement protein</fullName>
    </submittedName>
</protein>
<dbReference type="Proteomes" id="UP000095280">
    <property type="component" value="Unplaced"/>
</dbReference>
<sequence length="182" mass="19993">FQAASVSSFVIQLNSYVKDADKSNQRHFQLSSAGWRERQIQHARQRHLGHYSGQRRLTRSTSTNGQRLYTLNVSAAELASNPGSLPGPLTGFRHRGGARHGLGRSEPGFEPSWPAAGHPASALEARDLDLGINQTVNYAIESGNVLNNATFFGNKRNHRHIAAHERGWTARLCLRIPCGCAS</sequence>
<reference evidence="3" key="1">
    <citation type="submission" date="2016-11" db="UniProtKB">
        <authorList>
            <consortium name="WormBaseParasite"/>
        </authorList>
    </citation>
    <scope>IDENTIFICATION</scope>
</reference>
<organism evidence="2 3">
    <name type="scientific">Macrostomum lignano</name>
    <dbReference type="NCBI Taxonomy" id="282301"/>
    <lineage>
        <taxon>Eukaryota</taxon>
        <taxon>Metazoa</taxon>
        <taxon>Spiralia</taxon>
        <taxon>Lophotrochozoa</taxon>
        <taxon>Platyhelminthes</taxon>
        <taxon>Rhabditophora</taxon>
        <taxon>Macrostomorpha</taxon>
        <taxon>Macrostomida</taxon>
        <taxon>Macrostomidae</taxon>
        <taxon>Macrostomum</taxon>
    </lineage>
</organism>
<name>A0A1I8FPN0_9PLAT</name>
<dbReference type="WBParaSite" id="maker-unitig_42383-snap-gene-0.2-mRNA-1">
    <property type="protein sequence ID" value="maker-unitig_42383-snap-gene-0.2-mRNA-1"/>
    <property type="gene ID" value="maker-unitig_42383-snap-gene-0.2"/>
</dbReference>
<feature type="region of interest" description="Disordered" evidence="1">
    <location>
        <begin position="96"/>
        <end position="118"/>
    </location>
</feature>
<evidence type="ECO:0000313" key="3">
    <source>
        <dbReference type="WBParaSite" id="maker-unitig_42383-snap-gene-0.2-mRNA-1"/>
    </source>
</evidence>
<dbReference type="AlphaFoldDB" id="A0A1I8FPN0"/>
<keyword evidence="2" id="KW-1185">Reference proteome</keyword>
<accession>A0A1I8FPN0</accession>